<organism evidence="9 10">
    <name type="scientific">Ladona fulva</name>
    <name type="common">Scarce chaser dragonfly</name>
    <name type="synonym">Libellula fulva</name>
    <dbReference type="NCBI Taxonomy" id="123851"/>
    <lineage>
        <taxon>Eukaryota</taxon>
        <taxon>Metazoa</taxon>
        <taxon>Ecdysozoa</taxon>
        <taxon>Arthropoda</taxon>
        <taxon>Hexapoda</taxon>
        <taxon>Insecta</taxon>
        <taxon>Pterygota</taxon>
        <taxon>Palaeoptera</taxon>
        <taxon>Odonata</taxon>
        <taxon>Epiprocta</taxon>
        <taxon>Anisoptera</taxon>
        <taxon>Libelluloidea</taxon>
        <taxon>Libellulidae</taxon>
        <taxon>Ladona</taxon>
    </lineage>
</organism>
<dbReference type="OrthoDB" id="8196386at2759"/>
<reference evidence="9" key="2">
    <citation type="submission" date="2017-10" db="EMBL/GenBank/DDBJ databases">
        <title>Ladona fulva Genome sequencing and assembly.</title>
        <authorList>
            <person name="Murali S."/>
            <person name="Richards S."/>
            <person name="Bandaranaike D."/>
            <person name="Bellair M."/>
            <person name="Blankenburg K."/>
            <person name="Chao H."/>
            <person name="Dinh H."/>
            <person name="Doddapaneni H."/>
            <person name="Dugan-Rocha S."/>
            <person name="Elkadiri S."/>
            <person name="Gnanaolivu R."/>
            <person name="Hernandez B."/>
            <person name="Skinner E."/>
            <person name="Javaid M."/>
            <person name="Lee S."/>
            <person name="Li M."/>
            <person name="Ming W."/>
            <person name="Munidasa M."/>
            <person name="Muniz J."/>
            <person name="Nguyen L."/>
            <person name="Hughes D."/>
            <person name="Osuji N."/>
            <person name="Pu L.-L."/>
            <person name="Puazo M."/>
            <person name="Qu C."/>
            <person name="Quiroz J."/>
            <person name="Raj R."/>
            <person name="Weissenberger G."/>
            <person name="Xin Y."/>
            <person name="Zou X."/>
            <person name="Han Y."/>
            <person name="Worley K."/>
            <person name="Muzny D."/>
            <person name="Gibbs R."/>
        </authorList>
    </citation>
    <scope>NUCLEOTIDE SEQUENCE</scope>
    <source>
        <strain evidence="9">Sampled in the wild</strain>
    </source>
</reference>
<feature type="compositionally biased region" description="Basic and acidic residues" evidence="7">
    <location>
        <begin position="24"/>
        <end position="36"/>
    </location>
</feature>
<reference evidence="9" key="1">
    <citation type="submission" date="2013-04" db="EMBL/GenBank/DDBJ databases">
        <authorList>
            <person name="Qu J."/>
            <person name="Murali S.C."/>
            <person name="Bandaranaike D."/>
            <person name="Bellair M."/>
            <person name="Blankenburg K."/>
            <person name="Chao H."/>
            <person name="Dinh H."/>
            <person name="Doddapaneni H."/>
            <person name="Downs B."/>
            <person name="Dugan-Rocha S."/>
            <person name="Elkadiri S."/>
            <person name="Gnanaolivu R.D."/>
            <person name="Hernandez B."/>
            <person name="Javaid M."/>
            <person name="Jayaseelan J.C."/>
            <person name="Lee S."/>
            <person name="Li M."/>
            <person name="Ming W."/>
            <person name="Munidasa M."/>
            <person name="Muniz J."/>
            <person name="Nguyen L."/>
            <person name="Ongeri F."/>
            <person name="Osuji N."/>
            <person name="Pu L.-L."/>
            <person name="Puazo M."/>
            <person name="Qu C."/>
            <person name="Quiroz J."/>
            <person name="Raj R."/>
            <person name="Weissenberger G."/>
            <person name="Xin Y."/>
            <person name="Zou X."/>
            <person name="Han Y."/>
            <person name="Richards S."/>
            <person name="Worley K."/>
            <person name="Muzny D."/>
            <person name="Gibbs R."/>
        </authorList>
    </citation>
    <scope>NUCLEOTIDE SEQUENCE</scope>
    <source>
        <strain evidence="9">Sampled in the wild</strain>
    </source>
</reference>
<comment type="similarity">
    <text evidence="2">Belongs to the ninjurin family.</text>
</comment>
<feature type="transmembrane region" description="Helical" evidence="8">
    <location>
        <begin position="182"/>
        <end position="202"/>
    </location>
</feature>
<keyword evidence="10" id="KW-1185">Reference proteome</keyword>
<name>A0A8K0JUT9_LADFU</name>
<evidence type="ECO:0000256" key="6">
    <source>
        <dbReference type="ARBA" id="ARBA00023136"/>
    </source>
</evidence>
<accession>A0A8K0JUT9</accession>
<dbReference type="GO" id="GO:0016020">
    <property type="term" value="C:membrane"/>
    <property type="evidence" value="ECO:0007669"/>
    <property type="project" value="UniProtKB-SubCell"/>
</dbReference>
<comment type="subcellular location">
    <subcellularLocation>
        <location evidence="1">Membrane</location>
        <topology evidence="1">Multi-pass membrane protein</topology>
    </subcellularLocation>
</comment>
<dbReference type="PANTHER" id="PTHR12316:SF20">
    <property type="entry name" value="NINJURIN-A"/>
    <property type="match status" value="1"/>
</dbReference>
<feature type="transmembrane region" description="Helical" evidence="8">
    <location>
        <begin position="214"/>
        <end position="237"/>
    </location>
</feature>
<evidence type="ECO:0000256" key="5">
    <source>
        <dbReference type="ARBA" id="ARBA00022989"/>
    </source>
</evidence>
<dbReference type="GO" id="GO:0007155">
    <property type="term" value="P:cell adhesion"/>
    <property type="evidence" value="ECO:0007669"/>
    <property type="project" value="UniProtKB-KW"/>
</dbReference>
<evidence type="ECO:0000256" key="1">
    <source>
        <dbReference type="ARBA" id="ARBA00004141"/>
    </source>
</evidence>
<keyword evidence="6 8" id="KW-0472">Membrane</keyword>
<evidence type="ECO:0008006" key="11">
    <source>
        <dbReference type="Google" id="ProtNLM"/>
    </source>
</evidence>
<feature type="region of interest" description="Disordered" evidence="7">
    <location>
        <begin position="57"/>
        <end position="134"/>
    </location>
</feature>
<feature type="compositionally biased region" description="Basic and acidic residues" evidence="7">
    <location>
        <begin position="109"/>
        <end position="124"/>
    </location>
</feature>
<protein>
    <recommendedName>
        <fullName evidence="11">Ninjurin-1</fullName>
    </recommendedName>
</protein>
<keyword evidence="3 8" id="KW-0812">Transmembrane</keyword>
<comment type="caution">
    <text evidence="9">The sequence shown here is derived from an EMBL/GenBank/DDBJ whole genome shotgun (WGS) entry which is preliminary data.</text>
</comment>
<feature type="region of interest" description="Disordered" evidence="7">
    <location>
        <begin position="1"/>
        <end position="38"/>
    </location>
</feature>
<keyword evidence="4" id="KW-0130">Cell adhesion</keyword>
<gene>
    <name evidence="9" type="ORF">J437_LFUL002015</name>
</gene>
<evidence type="ECO:0000256" key="2">
    <source>
        <dbReference type="ARBA" id="ARBA00008141"/>
    </source>
</evidence>
<dbReference type="Pfam" id="PF04923">
    <property type="entry name" value="Ninjurin"/>
    <property type="match status" value="1"/>
</dbReference>
<evidence type="ECO:0000313" key="10">
    <source>
        <dbReference type="Proteomes" id="UP000792457"/>
    </source>
</evidence>
<proteinExistence type="inferred from homology"/>
<dbReference type="InterPro" id="IPR007007">
    <property type="entry name" value="Ninjurin"/>
</dbReference>
<dbReference type="AlphaFoldDB" id="A0A8K0JUT9"/>
<evidence type="ECO:0000313" key="9">
    <source>
        <dbReference type="EMBL" id="KAG8223067.1"/>
    </source>
</evidence>
<dbReference type="GO" id="GO:0042246">
    <property type="term" value="P:tissue regeneration"/>
    <property type="evidence" value="ECO:0007669"/>
    <property type="project" value="InterPro"/>
</dbReference>
<dbReference type="PANTHER" id="PTHR12316">
    <property type="entry name" value="NINJURIN-RELATED"/>
    <property type="match status" value="1"/>
</dbReference>
<evidence type="ECO:0000256" key="8">
    <source>
        <dbReference type="SAM" id="Phobius"/>
    </source>
</evidence>
<dbReference type="Proteomes" id="UP000792457">
    <property type="component" value="Unassembled WGS sequence"/>
</dbReference>
<evidence type="ECO:0000256" key="4">
    <source>
        <dbReference type="ARBA" id="ARBA00022889"/>
    </source>
</evidence>
<evidence type="ECO:0000256" key="3">
    <source>
        <dbReference type="ARBA" id="ARBA00022692"/>
    </source>
</evidence>
<evidence type="ECO:0000256" key="7">
    <source>
        <dbReference type="SAM" id="MobiDB-lite"/>
    </source>
</evidence>
<sequence>MCAFPISKQYHNHSQAHNPAESGAEMHDAGDKEESFQARTNSPELHPLMAVTPLNAASALNNPNGTHTERNAPIRSGIDDGFLPPANPNGGSPRNGEDDEGPTVTPPREGPREREDPGGREWPAREFPVPDLGHIPRGRGGVDINVYAHKKTLAQGMMDLALLSANANQLRYVLDTGPDHPYYYVGLLVVGVGLILNSRYNIRHLQDVRMADIVNNTTVLGIFFVTMLNVFISAFGVGDVPKTPSLPGDSALPDRLVDS</sequence>
<dbReference type="EMBL" id="KZ308152">
    <property type="protein sequence ID" value="KAG8223067.1"/>
    <property type="molecule type" value="Genomic_DNA"/>
</dbReference>
<keyword evidence="5 8" id="KW-1133">Transmembrane helix</keyword>